<gene>
    <name evidence="2" type="ORF">KJ970_16125</name>
</gene>
<sequence length="197" mass="22193">MTRPGSGYHRSPGLLVIIGLLCGVMLGGALAQSAEKGNPDIRIKERAPITGRGVAVNDSIPTNSGRGLKAPFWVMVRSMLVPGWGQLTNRKYIKTIVVAGAEGYMLYRLYDHEMKRRDAEDMMVSRPDEAAFWEAEADRQRERRNDFTWWSAFAIALSMGDAFVDAHLRYFDVEFDAQDAGEDEPIMKFQMGLRINF</sequence>
<organism evidence="2 3">
    <name type="scientific">Eiseniibacteriota bacterium</name>
    <dbReference type="NCBI Taxonomy" id="2212470"/>
    <lineage>
        <taxon>Bacteria</taxon>
        <taxon>Candidatus Eiseniibacteriota</taxon>
    </lineage>
</organism>
<feature type="domain" description="DUF5683" evidence="1">
    <location>
        <begin position="71"/>
        <end position="176"/>
    </location>
</feature>
<dbReference type="EMBL" id="JAHJDP010000092">
    <property type="protein sequence ID" value="MBU2692452.1"/>
    <property type="molecule type" value="Genomic_DNA"/>
</dbReference>
<dbReference type="Proteomes" id="UP000777784">
    <property type="component" value="Unassembled WGS sequence"/>
</dbReference>
<dbReference type="InterPro" id="IPR043738">
    <property type="entry name" value="DUF5683"/>
</dbReference>
<dbReference type="AlphaFoldDB" id="A0A948W4P7"/>
<dbReference type="Pfam" id="PF18935">
    <property type="entry name" value="DUF5683"/>
    <property type="match status" value="1"/>
</dbReference>
<reference evidence="2" key="1">
    <citation type="submission" date="2021-05" db="EMBL/GenBank/DDBJ databases">
        <title>Energy efficiency and biological interactions define the core microbiome of deep oligotrophic groundwater.</title>
        <authorList>
            <person name="Mehrshad M."/>
            <person name="Lopez-Fernandez M."/>
            <person name="Bell E."/>
            <person name="Bernier-Latmani R."/>
            <person name="Bertilsson S."/>
            <person name="Dopson M."/>
        </authorList>
    </citation>
    <scope>NUCLEOTIDE SEQUENCE</scope>
    <source>
        <strain evidence="2">Modern_marine.mb.64</strain>
    </source>
</reference>
<proteinExistence type="predicted"/>
<name>A0A948W4P7_UNCEI</name>
<accession>A0A948W4P7</accession>
<evidence type="ECO:0000313" key="3">
    <source>
        <dbReference type="Proteomes" id="UP000777784"/>
    </source>
</evidence>
<protein>
    <recommendedName>
        <fullName evidence="1">DUF5683 domain-containing protein</fullName>
    </recommendedName>
</protein>
<evidence type="ECO:0000259" key="1">
    <source>
        <dbReference type="Pfam" id="PF18935"/>
    </source>
</evidence>
<evidence type="ECO:0000313" key="2">
    <source>
        <dbReference type="EMBL" id="MBU2692452.1"/>
    </source>
</evidence>
<comment type="caution">
    <text evidence="2">The sequence shown here is derived from an EMBL/GenBank/DDBJ whole genome shotgun (WGS) entry which is preliminary data.</text>
</comment>